<dbReference type="EMBL" id="BMAO01026563">
    <property type="protein sequence ID" value="GFR10681.1"/>
    <property type="molecule type" value="Genomic_DNA"/>
</dbReference>
<gene>
    <name evidence="2" type="ORF">TNCT_704761</name>
</gene>
<keyword evidence="3" id="KW-1185">Reference proteome</keyword>
<dbReference type="AlphaFoldDB" id="A0A8X6GSX7"/>
<feature type="region of interest" description="Disordered" evidence="1">
    <location>
        <begin position="78"/>
        <end position="99"/>
    </location>
</feature>
<feature type="compositionally biased region" description="Polar residues" evidence="1">
    <location>
        <begin position="10"/>
        <end position="19"/>
    </location>
</feature>
<proteinExistence type="predicted"/>
<dbReference type="Proteomes" id="UP000887116">
    <property type="component" value="Unassembled WGS sequence"/>
</dbReference>
<name>A0A8X6GSX7_TRICU</name>
<reference evidence="2" key="1">
    <citation type="submission" date="2020-07" db="EMBL/GenBank/DDBJ databases">
        <title>Multicomponent nature underlies the extraordinary mechanical properties of spider dragline silk.</title>
        <authorList>
            <person name="Kono N."/>
            <person name="Nakamura H."/>
            <person name="Mori M."/>
            <person name="Yoshida Y."/>
            <person name="Ohtoshi R."/>
            <person name="Malay A.D."/>
            <person name="Moran D.A.P."/>
            <person name="Tomita M."/>
            <person name="Numata K."/>
            <person name="Arakawa K."/>
        </authorList>
    </citation>
    <scope>NUCLEOTIDE SEQUENCE</scope>
</reference>
<accession>A0A8X6GSX7</accession>
<sequence>MQMPRIFSDTLANKNQPSGKTVKGETKYGLCSWFSELPPTELLPVIAAEEWKGVNVGMCPSLRAAATSFIVTARGAKRRQGIAPTTRAPPLQNTDYSRV</sequence>
<comment type="caution">
    <text evidence="2">The sequence shown here is derived from an EMBL/GenBank/DDBJ whole genome shotgun (WGS) entry which is preliminary data.</text>
</comment>
<organism evidence="2 3">
    <name type="scientific">Trichonephila clavata</name>
    <name type="common">Joro spider</name>
    <name type="synonym">Nephila clavata</name>
    <dbReference type="NCBI Taxonomy" id="2740835"/>
    <lineage>
        <taxon>Eukaryota</taxon>
        <taxon>Metazoa</taxon>
        <taxon>Ecdysozoa</taxon>
        <taxon>Arthropoda</taxon>
        <taxon>Chelicerata</taxon>
        <taxon>Arachnida</taxon>
        <taxon>Araneae</taxon>
        <taxon>Araneomorphae</taxon>
        <taxon>Entelegynae</taxon>
        <taxon>Araneoidea</taxon>
        <taxon>Nephilidae</taxon>
        <taxon>Trichonephila</taxon>
    </lineage>
</organism>
<evidence type="ECO:0000256" key="1">
    <source>
        <dbReference type="SAM" id="MobiDB-lite"/>
    </source>
</evidence>
<feature type="region of interest" description="Disordered" evidence="1">
    <location>
        <begin position="1"/>
        <end position="23"/>
    </location>
</feature>
<evidence type="ECO:0000313" key="3">
    <source>
        <dbReference type="Proteomes" id="UP000887116"/>
    </source>
</evidence>
<evidence type="ECO:0000313" key="2">
    <source>
        <dbReference type="EMBL" id="GFR10681.1"/>
    </source>
</evidence>
<protein>
    <submittedName>
        <fullName evidence="2">Uncharacterized protein</fullName>
    </submittedName>
</protein>